<comment type="caution">
    <text evidence="3">The sequence shown here is derived from an EMBL/GenBank/DDBJ whole genome shotgun (WGS) entry which is preliminary data.</text>
</comment>
<dbReference type="RefSeq" id="WP_021686767.1">
    <property type="nucleotide sequence ID" value="NZ_KI260561.1"/>
</dbReference>
<feature type="transmembrane region" description="Helical" evidence="2">
    <location>
        <begin position="209"/>
        <end position="232"/>
    </location>
</feature>
<keyword evidence="2" id="KW-0812">Transmembrane</keyword>
<feature type="coiled-coil region" evidence="1">
    <location>
        <begin position="139"/>
        <end position="166"/>
    </location>
</feature>
<gene>
    <name evidence="3" type="ORF">HMPREF9193_00366</name>
</gene>
<proteinExistence type="predicted"/>
<dbReference type="Proteomes" id="UP000016649">
    <property type="component" value="Unassembled WGS sequence"/>
</dbReference>
<reference evidence="3 4" key="1">
    <citation type="submission" date="2013-08" db="EMBL/GenBank/DDBJ databases">
        <authorList>
            <person name="Weinstock G."/>
            <person name="Sodergren E."/>
            <person name="Wylie T."/>
            <person name="Fulton L."/>
            <person name="Fulton R."/>
            <person name="Fronick C."/>
            <person name="O'Laughlin M."/>
            <person name="Godfrey J."/>
            <person name="Miner T."/>
            <person name="Herter B."/>
            <person name="Appelbaum E."/>
            <person name="Cordes M."/>
            <person name="Lek S."/>
            <person name="Wollam A."/>
            <person name="Pepin K.H."/>
            <person name="Palsikar V.B."/>
            <person name="Mitreva M."/>
            <person name="Wilson R.K."/>
        </authorList>
    </citation>
    <scope>NUCLEOTIDE SEQUENCE [LARGE SCALE GENOMIC DNA]</scope>
    <source>
        <strain evidence="3 4">ATCC 700332</strain>
    </source>
</reference>
<organism evidence="3 4">
    <name type="scientific">Treponema lecithinolyticum ATCC 700332</name>
    <dbReference type="NCBI Taxonomy" id="1321815"/>
    <lineage>
        <taxon>Bacteria</taxon>
        <taxon>Pseudomonadati</taxon>
        <taxon>Spirochaetota</taxon>
        <taxon>Spirochaetia</taxon>
        <taxon>Spirochaetales</taxon>
        <taxon>Treponemataceae</taxon>
        <taxon>Treponema</taxon>
    </lineage>
</organism>
<feature type="transmembrane region" description="Helical" evidence="2">
    <location>
        <begin position="238"/>
        <end position="256"/>
    </location>
</feature>
<keyword evidence="2" id="KW-1133">Transmembrane helix</keyword>
<accession>A0ABN0P1X2</accession>
<feature type="transmembrane region" description="Helical" evidence="2">
    <location>
        <begin position="183"/>
        <end position="202"/>
    </location>
</feature>
<evidence type="ECO:0000256" key="2">
    <source>
        <dbReference type="SAM" id="Phobius"/>
    </source>
</evidence>
<evidence type="ECO:0008006" key="5">
    <source>
        <dbReference type="Google" id="ProtNLM"/>
    </source>
</evidence>
<sequence>MADKSMRHVERIIKIILTIISLLFAFFLIMFGTILLRDMGSWGAKPELEDFLERAGVSDMEAAVEEAEKEADFIEDSLQTNQAGYENALKLYREEKSVYENWLATRAVLKDKEQNAVVLQKTRLLESYKDSMRSWSNAVQKDTQQLKEKKSEIESLRKNEDDARSSARKDWDKAYSMYKLKIFAVRLLFVCPLLALAIFLVIKYRTRKFAAFIWGYTVFVLWAFFFGLIPYLPSFGGYVQYGVGILLTVVVGYYVIKYTQNYVREKQEQARLSSEERSKKIAEAAALRSYTMQVCPSCEHSYMPSVTKASTLPSFCSHCGLELFSPCKSCGEVNFVHFNFCWKCGADLKKKEQKQG</sequence>
<protein>
    <recommendedName>
        <fullName evidence="5">DZANK-type domain-containing protein</fullName>
    </recommendedName>
</protein>
<evidence type="ECO:0000313" key="3">
    <source>
        <dbReference type="EMBL" id="ERJ94394.1"/>
    </source>
</evidence>
<name>A0ABN0P1X2_TRELE</name>
<keyword evidence="4" id="KW-1185">Reference proteome</keyword>
<evidence type="ECO:0000256" key="1">
    <source>
        <dbReference type="SAM" id="Coils"/>
    </source>
</evidence>
<feature type="transmembrane region" description="Helical" evidence="2">
    <location>
        <begin position="12"/>
        <end position="36"/>
    </location>
</feature>
<dbReference type="EMBL" id="AWVH01000005">
    <property type="protein sequence ID" value="ERJ94394.1"/>
    <property type="molecule type" value="Genomic_DNA"/>
</dbReference>
<evidence type="ECO:0000313" key="4">
    <source>
        <dbReference type="Proteomes" id="UP000016649"/>
    </source>
</evidence>
<keyword evidence="2" id="KW-0472">Membrane</keyword>
<keyword evidence="1" id="KW-0175">Coiled coil</keyword>